<dbReference type="InterPro" id="IPR013785">
    <property type="entry name" value="Aldolase_TIM"/>
</dbReference>
<dbReference type="PANTHER" id="PTHR12128:SF66">
    <property type="entry name" value="4-HYDROXY-2-OXOGLUTARATE ALDOLASE, MITOCHONDRIAL"/>
    <property type="match status" value="1"/>
</dbReference>
<organism evidence="6 7">
    <name type="scientific">Hesseltinella vesiculosa</name>
    <dbReference type="NCBI Taxonomy" id="101127"/>
    <lineage>
        <taxon>Eukaryota</taxon>
        <taxon>Fungi</taxon>
        <taxon>Fungi incertae sedis</taxon>
        <taxon>Mucoromycota</taxon>
        <taxon>Mucoromycotina</taxon>
        <taxon>Mucoromycetes</taxon>
        <taxon>Mucorales</taxon>
        <taxon>Cunninghamellaceae</taxon>
        <taxon>Hesseltinella</taxon>
    </lineage>
</organism>
<dbReference type="PROSITE" id="PS00665">
    <property type="entry name" value="DHDPS_1"/>
    <property type="match status" value="1"/>
</dbReference>
<feature type="active site" description="Proton donor/acceptor" evidence="4">
    <location>
        <position position="145"/>
    </location>
</feature>
<keyword evidence="2" id="KW-0704">Schiff base</keyword>
<evidence type="ECO:0000256" key="2">
    <source>
        <dbReference type="ARBA" id="ARBA00023270"/>
    </source>
</evidence>
<dbReference type="PIRSF" id="PIRSF001365">
    <property type="entry name" value="DHDPS"/>
    <property type="match status" value="1"/>
</dbReference>
<feature type="binding site" evidence="5">
    <location>
        <position position="217"/>
    </location>
    <ligand>
        <name>pyruvate</name>
        <dbReference type="ChEBI" id="CHEBI:15361"/>
    </ligand>
</feature>
<dbReference type="SMART" id="SM01130">
    <property type="entry name" value="DHDPS"/>
    <property type="match status" value="1"/>
</dbReference>
<dbReference type="Gene3D" id="3.20.20.70">
    <property type="entry name" value="Aldolase class I"/>
    <property type="match status" value="1"/>
</dbReference>
<protein>
    <submittedName>
        <fullName evidence="6">Dihydrodipicolinate synthetase family protein</fullName>
    </submittedName>
</protein>
<dbReference type="InterPro" id="IPR020624">
    <property type="entry name" value="Schiff_base-form_aldolases_CS"/>
</dbReference>
<feature type="active site" description="Schiff-base intermediate with substrate" evidence="4">
    <location>
        <position position="174"/>
    </location>
</feature>
<name>A0A1X2GQG1_9FUNG</name>
<dbReference type="Pfam" id="PF00701">
    <property type="entry name" value="DHDPS"/>
    <property type="match status" value="1"/>
</dbReference>
<accession>A0A1X2GQG1</accession>
<reference evidence="6 7" key="1">
    <citation type="submission" date="2016-07" db="EMBL/GenBank/DDBJ databases">
        <title>Pervasive Adenine N6-methylation of Active Genes in Fungi.</title>
        <authorList>
            <consortium name="DOE Joint Genome Institute"/>
            <person name="Mondo S.J."/>
            <person name="Dannebaum R.O."/>
            <person name="Kuo R.C."/>
            <person name="Labutti K."/>
            <person name="Haridas S."/>
            <person name="Kuo A."/>
            <person name="Salamov A."/>
            <person name="Ahrendt S.R."/>
            <person name="Lipzen A."/>
            <person name="Sullivan W."/>
            <person name="Andreopoulos W.B."/>
            <person name="Clum A."/>
            <person name="Lindquist E."/>
            <person name="Daum C."/>
            <person name="Ramamoorthy G.K."/>
            <person name="Gryganskyi A."/>
            <person name="Culley D."/>
            <person name="Magnuson J.K."/>
            <person name="James T.Y."/>
            <person name="O'Malley M.A."/>
            <person name="Stajich J.E."/>
            <person name="Spatafora J.W."/>
            <person name="Visel A."/>
            <person name="Grigoriev I.V."/>
        </authorList>
    </citation>
    <scope>NUCLEOTIDE SEQUENCE [LARGE SCALE GENOMIC DNA]</scope>
    <source>
        <strain evidence="6 7">NRRL 3301</strain>
    </source>
</reference>
<keyword evidence="7" id="KW-1185">Reference proteome</keyword>
<dbReference type="SUPFAM" id="SSF51569">
    <property type="entry name" value="Aldolase"/>
    <property type="match status" value="1"/>
</dbReference>
<dbReference type="PRINTS" id="PR00146">
    <property type="entry name" value="DHPICSNTHASE"/>
</dbReference>
<evidence type="ECO:0000313" key="6">
    <source>
        <dbReference type="EMBL" id="ORX58976.1"/>
    </source>
</evidence>
<dbReference type="EMBL" id="MCGT01000006">
    <property type="protein sequence ID" value="ORX58976.1"/>
    <property type="molecule type" value="Genomic_DNA"/>
</dbReference>
<dbReference type="PANTHER" id="PTHR12128">
    <property type="entry name" value="DIHYDRODIPICOLINATE SYNTHASE"/>
    <property type="match status" value="1"/>
</dbReference>
<dbReference type="STRING" id="101127.A0A1X2GQG1"/>
<dbReference type="CDD" id="cd00408">
    <property type="entry name" value="DHDPS-like"/>
    <property type="match status" value="1"/>
</dbReference>
<evidence type="ECO:0000256" key="3">
    <source>
        <dbReference type="PIRNR" id="PIRNR001365"/>
    </source>
</evidence>
<gene>
    <name evidence="6" type="ORF">DM01DRAFT_1381594</name>
</gene>
<evidence type="ECO:0000256" key="1">
    <source>
        <dbReference type="ARBA" id="ARBA00023239"/>
    </source>
</evidence>
<evidence type="ECO:0000256" key="4">
    <source>
        <dbReference type="PIRSR" id="PIRSR001365-1"/>
    </source>
</evidence>
<dbReference type="InterPro" id="IPR002220">
    <property type="entry name" value="DapA-like"/>
</dbReference>
<comment type="caution">
    <text evidence="6">The sequence shown here is derived from an EMBL/GenBank/DDBJ whole genome shotgun (WGS) entry which is preliminary data.</text>
</comment>
<proteinExistence type="inferred from homology"/>
<evidence type="ECO:0000313" key="7">
    <source>
        <dbReference type="Proteomes" id="UP000242146"/>
    </source>
</evidence>
<dbReference type="Proteomes" id="UP000242146">
    <property type="component" value="Unassembled WGS sequence"/>
</dbReference>
<evidence type="ECO:0000256" key="5">
    <source>
        <dbReference type="PIRSR" id="PIRSR001365-2"/>
    </source>
</evidence>
<keyword evidence="1 3" id="KW-0456">Lyase</keyword>
<dbReference type="GO" id="GO:0008840">
    <property type="term" value="F:4-hydroxy-tetrahydrodipicolinate synthase activity"/>
    <property type="evidence" value="ECO:0007669"/>
    <property type="project" value="TreeGrafter"/>
</dbReference>
<comment type="similarity">
    <text evidence="3">Belongs to the DapA family.</text>
</comment>
<sequence>MSASDLRIKPGVYVPIPIFFHDNEDLDFAALENHIAYLANTGLAGIVVQGSTGEAVHLTDEERIQVVRQAKAYIAKHDPSLTLIAGTGAGSVRNTLQLTKEAAAAGAEYAMILPPCYYRGSMDDEAMLSFFLGVADESPIPIIIYNYPGVTQGIDISPAVIGELAKHKNIAGIKGTDGNIGKVADLAVKTKGTGFTLLAGSTDFTLAAMTVGARGCIVGLGNALPRACVKLHNLFEQGNVQEAVKLQHQLVEPDNALCRWFGLPGVKAGLDHITQNGGPLRRPLRPLNADQRVKIAQAFADGLAIEKSLQISENK</sequence>
<feature type="binding site" evidence="5">
    <location>
        <position position="52"/>
    </location>
    <ligand>
        <name>pyruvate</name>
        <dbReference type="ChEBI" id="CHEBI:15361"/>
    </ligand>
</feature>
<dbReference type="OrthoDB" id="191315at2759"/>
<dbReference type="AlphaFoldDB" id="A0A1X2GQG1"/>